<dbReference type="SMART" id="SM00215">
    <property type="entry name" value="VWC_out"/>
    <property type="match status" value="1"/>
</dbReference>
<dbReference type="PRINTS" id="PR00020">
    <property type="entry name" value="MAMDOMAIN"/>
</dbReference>
<dbReference type="OrthoDB" id="5945029at2759"/>
<dbReference type="Pfam" id="PF00094">
    <property type="entry name" value="VWD"/>
    <property type="match status" value="3"/>
</dbReference>
<feature type="domain" description="MAM" evidence="6">
    <location>
        <begin position="1070"/>
        <end position="1226"/>
    </location>
</feature>
<evidence type="ECO:0000256" key="2">
    <source>
        <dbReference type="ARBA" id="ARBA00023157"/>
    </source>
</evidence>
<dbReference type="InterPro" id="IPR014853">
    <property type="entry name" value="VWF/SSPO/ZAN-like_Cys-rich_dom"/>
</dbReference>
<accession>A0A8S4ARB2</accession>
<dbReference type="PROSITE" id="PS50060">
    <property type="entry name" value="MAM_2"/>
    <property type="match status" value="4"/>
</dbReference>
<dbReference type="InterPro" id="IPR025615">
    <property type="entry name" value="TILa_dom"/>
</dbReference>
<comment type="caution">
    <text evidence="8">The sequence shown here is derived from an EMBL/GenBank/DDBJ whole genome shotgun (WGS) entry which is preliminary data.</text>
</comment>
<evidence type="ECO:0000256" key="4">
    <source>
        <dbReference type="SAM" id="MobiDB-lite"/>
    </source>
</evidence>
<dbReference type="InterPro" id="IPR050780">
    <property type="entry name" value="Mucin_vWF_Thrombospondin_sf"/>
</dbReference>
<feature type="domain" description="MAM" evidence="6">
    <location>
        <begin position="59"/>
        <end position="167"/>
    </location>
</feature>
<reference evidence="8" key="1">
    <citation type="submission" date="2021-05" db="EMBL/GenBank/DDBJ databases">
        <authorList>
            <person name="Tigano A."/>
        </authorList>
    </citation>
    <scope>NUCLEOTIDE SEQUENCE</scope>
</reference>
<dbReference type="Gene3D" id="2.60.120.200">
    <property type="match status" value="4"/>
</dbReference>
<feature type="region of interest" description="Disordered" evidence="4">
    <location>
        <begin position="1221"/>
        <end position="1258"/>
    </location>
</feature>
<dbReference type="EMBL" id="CAJRST010007779">
    <property type="protein sequence ID" value="CAG5896753.1"/>
    <property type="molecule type" value="Genomic_DNA"/>
</dbReference>
<gene>
    <name evidence="8" type="ORF">MMEN_LOCUS7815</name>
</gene>
<feature type="compositionally biased region" description="Acidic residues" evidence="4">
    <location>
        <begin position="1578"/>
        <end position="1596"/>
    </location>
</feature>
<dbReference type="CDD" id="cd19941">
    <property type="entry name" value="TIL"/>
    <property type="match status" value="1"/>
</dbReference>
<evidence type="ECO:0000259" key="7">
    <source>
        <dbReference type="PROSITE" id="PS51233"/>
    </source>
</evidence>
<evidence type="ECO:0000313" key="8">
    <source>
        <dbReference type="EMBL" id="CAG5896753.1"/>
    </source>
</evidence>
<evidence type="ECO:0000256" key="5">
    <source>
        <dbReference type="SAM" id="SignalP"/>
    </source>
</evidence>
<dbReference type="Pfam" id="PF00629">
    <property type="entry name" value="MAM"/>
    <property type="match status" value="4"/>
</dbReference>
<dbReference type="InterPro" id="IPR013320">
    <property type="entry name" value="ConA-like_dom_sf"/>
</dbReference>
<dbReference type="GO" id="GO:0005615">
    <property type="term" value="C:extracellular space"/>
    <property type="evidence" value="ECO:0007669"/>
    <property type="project" value="TreeGrafter"/>
</dbReference>
<dbReference type="Pfam" id="PF01826">
    <property type="entry name" value="TIL"/>
    <property type="match status" value="1"/>
</dbReference>
<dbReference type="InterPro" id="IPR001846">
    <property type="entry name" value="VWF_type-D"/>
</dbReference>
<dbReference type="InterPro" id="IPR002919">
    <property type="entry name" value="TIL_dom"/>
</dbReference>
<keyword evidence="5" id="KW-0732">Signal</keyword>
<dbReference type="PANTHER" id="PTHR11339">
    <property type="entry name" value="EXTRACELLULAR MATRIX GLYCOPROTEIN RELATED"/>
    <property type="match status" value="1"/>
</dbReference>
<feature type="domain" description="VWFD" evidence="7">
    <location>
        <begin position="213"/>
        <end position="393"/>
    </location>
</feature>
<dbReference type="SMART" id="SM00832">
    <property type="entry name" value="C8"/>
    <property type="match status" value="2"/>
</dbReference>
<name>A0A8S4ARB2_9TELE</name>
<dbReference type="PROSITE" id="PS51233">
    <property type="entry name" value="VWFD"/>
    <property type="match status" value="3"/>
</dbReference>
<dbReference type="Gene3D" id="2.10.25.10">
    <property type="entry name" value="Laminin"/>
    <property type="match status" value="1"/>
</dbReference>
<feature type="domain" description="VWFD" evidence="7">
    <location>
        <begin position="598"/>
        <end position="778"/>
    </location>
</feature>
<dbReference type="GO" id="GO:0016020">
    <property type="term" value="C:membrane"/>
    <property type="evidence" value="ECO:0007669"/>
    <property type="project" value="InterPro"/>
</dbReference>
<dbReference type="SMART" id="SM00137">
    <property type="entry name" value="MAM"/>
    <property type="match status" value="3"/>
</dbReference>
<keyword evidence="1" id="KW-0677">Repeat</keyword>
<dbReference type="PANTHER" id="PTHR11339:SF374">
    <property type="entry name" value="ZONADHESIN"/>
    <property type="match status" value="1"/>
</dbReference>
<protein>
    <submittedName>
        <fullName evidence="8">(Atlantic silverside) hypothetical protein</fullName>
    </submittedName>
</protein>
<feature type="compositionally biased region" description="Polar residues" evidence="4">
    <location>
        <begin position="1457"/>
        <end position="1472"/>
    </location>
</feature>
<dbReference type="Pfam" id="PF08742">
    <property type="entry name" value="C8"/>
    <property type="match status" value="2"/>
</dbReference>
<dbReference type="CDD" id="cd06263">
    <property type="entry name" value="MAM"/>
    <property type="match status" value="3"/>
</dbReference>
<dbReference type="SUPFAM" id="SSF49899">
    <property type="entry name" value="Concanavalin A-like lectins/glucanases"/>
    <property type="match status" value="3"/>
</dbReference>
<feature type="region of interest" description="Disordered" evidence="4">
    <location>
        <begin position="1578"/>
        <end position="1600"/>
    </location>
</feature>
<feature type="region of interest" description="Disordered" evidence="4">
    <location>
        <begin position="1452"/>
        <end position="1472"/>
    </location>
</feature>
<keyword evidence="9" id="KW-1185">Reference proteome</keyword>
<feature type="domain" description="VWFD" evidence="7">
    <location>
        <begin position="1527"/>
        <end position="1716"/>
    </location>
</feature>
<keyword evidence="2" id="KW-1015">Disulfide bond</keyword>
<dbReference type="SMART" id="SM00216">
    <property type="entry name" value="VWD"/>
    <property type="match status" value="3"/>
</dbReference>
<keyword evidence="3" id="KW-0325">Glycoprotein</keyword>
<feature type="compositionally biased region" description="Polar residues" evidence="4">
    <location>
        <begin position="1239"/>
        <end position="1258"/>
    </location>
</feature>
<evidence type="ECO:0000256" key="1">
    <source>
        <dbReference type="ARBA" id="ARBA00022737"/>
    </source>
</evidence>
<dbReference type="Pfam" id="PF12714">
    <property type="entry name" value="TILa"/>
    <property type="match status" value="1"/>
</dbReference>
<dbReference type="InterPro" id="IPR000998">
    <property type="entry name" value="MAM_dom"/>
</dbReference>
<evidence type="ECO:0000313" key="9">
    <source>
        <dbReference type="Proteomes" id="UP000677803"/>
    </source>
</evidence>
<dbReference type="GO" id="GO:0031012">
    <property type="term" value="C:extracellular matrix"/>
    <property type="evidence" value="ECO:0007669"/>
    <property type="project" value="TreeGrafter"/>
</dbReference>
<organism evidence="8 9">
    <name type="scientific">Menidia menidia</name>
    <name type="common">Atlantic silverside</name>
    <dbReference type="NCBI Taxonomy" id="238744"/>
    <lineage>
        <taxon>Eukaryota</taxon>
        <taxon>Metazoa</taxon>
        <taxon>Chordata</taxon>
        <taxon>Craniata</taxon>
        <taxon>Vertebrata</taxon>
        <taxon>Euteleostomi</taxon>
        <taxon>Actinopterygii</taxon>
        <taxon>Neopterygii</taxon>
        <taxon>Teleostei</taxon>
        <taxon>Neoteleostei</taxon>
        <taxon>Acanthomorphata</taxon>
        <taxon>Ovalentaria</taxon>
        <taxon>Atherinomorphae</taxon>
        <taxon>Atheriniformes</taxon>
        <taxon>Atherinopsidae</taxon>
        <taxon>Menidiinae</taxon>
        <taxon>Menidia</taxon>
    </lineage>
</organism>
<dbReference type="InterPro" id="IPR001007">
    <property type="entry name" value="VWF_dom"/>
</dbReference>
<dbReference type="SUPFAM" id="SSF57567">
    <property type="entry name" value="Serine protease inhibitors"/>
    <property type="match status" value="1"/>
</dbReference>
<feature type="compositionally biased region" description="Polar residues" evidence="4">
    <location>
        <begin position="1509"/>
        <end position="1528"/>
    </location>
</feature>
<dbReference type="InterPro" id="IPR036084">
    <property type="entry name" value="Ser_inhib-like_sf"/>
</dbReference>
<proteinExistence type="predicted"/>
<feature type="domain" description="MAM" evidence="6">
    <location>
        <begin position="1295"/>
        <end position="1452"/>
    </location>
</feature>
<feature type="signal peptide" evidence="5">
    <location>
        <begin position="1"/>
        <end position="26"/>
    </location>
</feature>
<feature type="domain" description="MAM" evidence="6">
    <location>
        <begin position="887"/>
        <end position="1044"/>
    </location>
</feature>
<feature type="chain" id="PRO_5035893552" evidence="5">
    <location>
        <begin position="27"/>
        <end position="1716"/>
    </location>
</feature>
<dbReference type="Proteomes" id="UP000677803">
    <property type="component" value="Unassembled WGS sequence"/>
</dbReference>
<feature type="region of interest" description="Disordered" evidence="4">
    <location>
        <begin position="1504"/>
        <end position="1530"/>
    </location>
</feature>
<dbReference type="FunFam" id="2.60.120.200:FF:000128">
    <property type="entry name" value="enteropeptidase isoform X2"/>
    <property type="match status" value="2"/>
</dbReference>
<sequence length="1716" mass="188812">MLGGVPTELLVTVALLLTQTGFECRAEHDFSLVTLPEMRASSDYITQCYRHLNQTCDWMETQKTGPKDATIAVLKSPPLEIAAEACLEFWYLAPASSNGSELRALLNSSIGQMEIWASPAVPRDAWRQVFVPLTITEPGIWVGFEALQPENQITLKQIGVRKGSCEFQCDTNTDFWTDPSTRCLCADGQLFCFPSRCPLGQICGPQTSDSTSGMCTIHSHSDCSTFDGVLFHFMGSCTYVLAKTCSPDETLPKFSVEVVNEKLGNASLPTVQQIIVNLGELRVSLLKRQTRQVVVNGVWKKLPLDLRNGTINIKSNPAATIVKTSFGLFVSYDSAGAVHVSVPSSYSQKVCGMCGNFNHLPEDDFLLPNGTNAENATILAENWQTGETPSSCEAIVMPHQCDPHEEAKYTSKQYCGGLLSRTGPFADCLSIVGAESYFRACLADMCSSHGDLSVLCETLHFYASVCQEAGVALPEWRNSTSCPLQCGKNSHYNACAEGCPEVCSSLDIVASCGSCEERCECDSGFKLSGHKCVPAESCGCWYNGKHYEKGDSLVEGDCVQQCQCMGNDVMQCTAMRCADNEVCKGKDGVKGCFLFEPATCSVYGDPHYITFDKFAYDFQGGCSYTLTTTCGGESPVQFSVIGHNMHPLLQNATRSKLAAVTLQVNDLHLTLNQSGEHYVHNGYIELPYLTNGTYGAVQIYMRNGYIILETTFGLNMRIDGQSRLFLQVDERYKYELCGLCGTYSGYQDDDFIMPGGQHAAGPSEFGDSWRVDNDTQCIAHPKDPRQCSDDKTEANKECSTVFQDAFMACHERVHPSIYFSSCVYDYCATSGDIHTLCDSLKSYAAACQFVGVEVNNWQPGTVCAELTSTPTAPEPTSPTPDQTSCPMNCNFENSLCGWEQLIQDSFDWTRHSGSTPTNITGPNQDHTSGAGFYMYLEADDVAHGDSARLLSSECRYDGPLCLHFWYYMYGSATGMALNIYLLKDNRATKLWSVINDRGPQWRPGSVDVKVPGPFQIIVEGIRGSTALSDVAIDDIYIRFGSCPDDYPSVIDGRTTIPFTTALPSHSACNLDCTFDGSLCNWSQTATDAFDWSWNSGSTPTLMTGPSGDHTGDGHYVYIEASNVTHGDTARLVSSECSDTGPQCLTFWYHMYGTADTMGLHVYLLHNNLANAIWWKRNNQGNMWHLAQVEFNSTGAFQIIFEGRRGSSDQSDVAVDDVKLDRGHCSDQSSGTAIPDKPDLNTTAPPSVAMPTTATPEQPLQNFTTMATVTLSPTEATTDFINNHNVTDVPRPVCQLNCDFEQDACQWREMLTDAFDWKRHAGSTPTLSTGPSSDHTKGGGHYLYIEANSASLGDTARIISPECSDSGPQCLQFWYHMFGSAETMGLQIYLLQDKKAKEIWRKRNDQGNVWHLARVDLVSAGPFQIIIEGRRGSNDQSDVAIDDVSLHRGICSDLPKPATTTSSQFPTSGSEPPLLNSSVTTIPQASMIPTLATVATAVSTDCVTEPHTKPVSSEIPSTPEQEGTENFSDCTIKGEPQYKTFDKMKHNFEGKLSYVLVRTKNLPGNLPDLYIEIFNTCTEENDDQNSDSSEEDDDDESKELSEKRLQEIKIRVYNHTVEFRKNRKLLVDGSKTQTPITPAAGLNIQERSSHIYLKTDFGLTVDFDGRCNAEITLPRLYRRKVEGLCGNFDGRKANDKMMPDGKLAKSVQEFGESWQVK</sequence>
<evidence type="ECO:0000256" key="3">
    <source>
        <dbReference type="ARBA" id="ARBA00023180"/>
    </source>
</evidence>
<evidence type="ECO:0000259" key="6">
    <source>
        <dbReference type="PROSITE" id="PS50060"/>
    </source>
</evidence>